<accession>A0A2N5X7Y5</accession>
<dbReference type="GO" id="GO:0016747">
    <property type="term" value="F:acyltransferase activity, transferring groups other than amino-acyl groups"/>
    <property type="evidence" value="ECO:0007669"/>
    <property type="project" value="InterPro"/>
</dbReference>
<keyword evidence="3" id="KW-1185">Reference proteome</keyword>
<dbReference type="PROSITE" id="PS51186">
    <property type="entry name" value="GNAT"/>
    <property type="match status" value="1"/>
</dbReference>
<dbReference type="Proteomes" id="UP000235005">
    <property type="component" value="Unassembled WGS sequence"/>
</dbReference>
<reference evidence="2 3" key="1">
    <citation type="submission" date="2018-01" db="EMBL/GenBank/DDBJ databases">
        <title>The draft genome sequence of Halioglobus lutimaris HF004.</title>
        <authorList>
            <person name="Du Z.-J."/>
            <person name="Shi M.-J."/>
        </authorList>
    </citation>
    <scope>NUCLEOTIDE SEQUENCE [LARGE SCALE GENOMIC DNA]</scope>
    <source>
        <strain evidence="2 3">HF004</strain>
    </source>
</reference>
<dbReference type="RefSeq" id="WP_101516919.1">
    <property type="nucleotide sequence ID" value="NZ_PKUS01000001.1"/>
</dbReference>
<protein>
    <submittedName>
        <fullName evidence="2">GNAT family N-acetyltransferase</fullName>
    </submittedName>
</protein>
<dbReference type="InterPro" id="IPR000182">
    <property type="entry name" value="GNAT_dom"/>
</dbReference>
<dbReference type="InterPro" id="IPR016181">
    <property type="entry name" value="Acyl_CoA_acyltransferase"/>
</dbReference>
<proteinExistence type="predicted"/>
<comment type="caution">
    <text evidence="2">The sequence shown here is derived from an EMBL/GenBank/DDBJ whole genome shotgun (WGS) entry which is preliminary data.</text>
</comment>
<dbReference type="SUPFAM" id="SSF55729">
    <property type="entry name" value="Acyl-CoA N-acyltransferases (Nat)"/>
    <property type="match status" value="1"/>
</dbReference>
<evidence type="ECO:0000313" key="2">
    <source>
        <dbReference type="EMBL" id="PLW70600.1"/>
    </source>
</evidence>
<dbReference type="Gene3D" id="3.40.630.30">
    <property type="match status" value="1"/>
</dbReference>
<feature type="domain" description="N-acetyltransferase" evidence="1">
    <location>
        <begin position="20"/>
        <end position="198"/>
    </location>
</feature>
<dbReference type="AlphaFoldDB" id="A0A2N5X7Y5"/>
<dbReference type="CDD" id="cd04301">
    <property type="entry name" value="NAT_SF"/>
    <property type="match status" value="1"/>
</dbReference>
<keyword evidence="2" id="KW-0808">Transferase</keyword>
<name>A0A2N5X7Y5_9GAMM</name>
<sequence>MSTNVAILSLSGADALEYIPEVAKLHVEVFRDFPYLYDRDPKFEARLLSMFFANAESPFFALAFDDKNLVGASTARSLCNRLVTDGVESMFRANGYDPEEICYLADSVLLPAYRGSGLGRKFFQLREEHAVENGYRRCCFCAVQRDDHHPQRPAEYHPLDKLWGSLGYLEHPELEVEFTWKDIDQPAATAKRMRYWIKNLPLGTSTSK</sequence>
<dbReference type="EMBL" id="PKUS01000001">
    <property type="protein sequence ID" value="PLW70600.1"/>
    <property type="molecule type" value="Genomic_DNA"/>
</dbReference>
<gene>
    <name evidence="2" type="ORF">C0039_00250</name>
</gene>
<dbReference type="OrthoDB" id="187903at2"/>
<organism evidence="2 3">
    <name type="scientific">Pseudohalioglobus lutimaris</name>
    <dbReference type="NCBI Taxonomy" id="1737061"/>
    <lineage>
        <taxon>Bacteria</taxon>
        <taxon>Pseudomonadati</taxon>
        <taxon>Pseudomonadota</taxon>
        <taxon>Gammaproteobacteria</taxon>
        <taxon>Cellvibrionales</taxon>
        <taxon>Halieaceae</taxon>
        <taxon>Pseudohalioglobus</taxon>
    </lineage>
</organism>
<evidence type="ECO:0000313" key="3">
    <source>
        <dbReference type="Proteomes" id="UP000235005"/>
    </source>
</evidence>
<dbReference type="Pfam" id="PF00583">
    <property type="entry name" value="Acetyltransf_1"/>
    <property type="match status" value="1"/>
</dbReference>
<evidence type="ECO:0000259" key="1">
    <source>
        <dbReference type="PROSITE" id="PS51186"/>
    </source>
</evidence>